<feature type="domain" description="CCHC-type" evidence="4">
    <location>
        <begin position="45"/>
        <end position="59"/>
    </location>
</feature>
<sequence>MSLFVAVVALHFGLIKVNRLIAIDSKANLSMANKSVGFDKSKVECYNCHKKGHFAKECRAPRNQDYKNKESTRRTVPVETSTSTALVSCDGLGGSDLERAQEETRIAQKEKDGIQFNVDKFKNASKSLNKLIESQIVDNCKKGLGYNAVPPPYTGNFMPPTPDLSFTGLDEFVNKPVIENKKFDEEVSKVVRKSDDSLIIKDWVSDSKEENVSQTKTEKKTGQSTNDLQDHGGIDSGMLKNMTGNMSYFQSMM</sequence>
<keyword evidence="1" id="KW-0862">Zinc</keyword>
<dbReference type="Pfam" id="PF00098">
    <property type="entry name" value="zf-CCHC"/>
    <property type="match status" value="1"/>
</dbReference>
<dbReference type="PROSITE" id="PS50158">
    <property type="entry name" value="ZF_CCHC"/>
    <property type="match status" value="1"/>
</dbReference>
<keyword evidence="1" id="KW-0863">Zinc-finger</keyword>
<dbReference type="Gene3D" id="4.10.60.10">
    <property type="entry name" value="Zinc finger, CCHC-type"/>
    <property type="match status" value="1"/>
</dbReference>
<feature type="signal peptide" evidence="3">
    <location>
        <begin position="1"/>
        <end position="19"/>
    </location>
</feature>
<evidence type="ECO:0000256" key="1">
    <source>
        <dbReference type="PROSITE-ProRule" id="PRU00047"/>
    </source>
</evidence>
<dbReference type="SMART" id="SM00343">
    <property type="entry name" value="ZnF_C2HC"/>
    <property type="match status" value="1"/>
</dbReference>
<evidence type="ECO:0000313" key="6">
    <source>
        <dbReference type="Proteomes" id="UP001151760"/>
    </source>
</evidence>
<dbReference type="Proteomes" id="UP001151760">
    <property type="component" value="Unassembled WGS sequence"/>
</dbReference>
<feature type="region of interest" description="Disordered" evidence="2">
    <location>
        <begin position="209"/>
        <end position="239"/>
    </location>
</feature>
<proteinExistence type="predicted"/>
<organism evidence="5 6">
    <name type="scientific">Tanacetum coccineum</name>
    <dbReference type="NCBI Taxonomy" id="301880"/>
    <lineage>
        <taxon>Eukaryota</taxon>
        <taxon>Viridiplantae</taxon>
        <taxon>Streptophyta</taxon>
        <taxon>Embryophyta</taxon>
        <taxon>Tracheophyta</taxon>
        <taxon>Spermatophyta</taxon>
        <taxon>Magnoliopsida</taxon>
        <taxon>eudicotyledons</taxon>
        <taxon>Gunneridae</taxon>
        <taxon>Pentapetalae</taxon>
        <taxon>asterids</taxon>
        <taxon>campanulids</taxon>
        <taxon>Asterales</taxon>
        <taxon>Asteraceae</taxon>
        <taxon>Asteroideae</taxon>
        <taxon>Anthemideae</taxon>
        <taxon>Anthemidinae</taxon>
        <taxon>Tanacetum</taxon>
    </lineage>
</organism>
<feature type="compositionally biased region" description="Basic and acidic residues" evidence="2">
    <location>
        <begin position="209"/>
        <end position="221"/>
    </location>
</feature>
<evidence type="ECO:0000313" key="5">
    <source>
        <dbReference type="EMBL" id="GJT17829.1"/>
    </source>
</evidence>
<feature type="chain" id="PRO_5047046153" evidence="3">
    <location>
        <begin position="20"/>
        <end position="253"/>
    </location>
</feature>
<reference evidence="5" key="1">
    <citation type="journal article" date="2022" name="Int. J. Mol. Sci.">
        <title>Draft Genome of Tanacetum Coccineum: Genomic Comparison of Closely Related Tanacetum-Family Plants.</title>
        <authorList>
            <person name="Yamashiro T."/>
            <person name="Shiraishi A."/>
            <person name="Nakayama K."/>
            <person name="Satake H."/>
        </authorList>
    </citation>
    <scope>NUCLEOTIDE SEQUENCE</scope>
</reference>
<keyword evidence="1" id="KW-0479">Metal-binding</keyword>
<accession>A0ABQ5BYB8</accession>
<evidence type="ECO:0000256" key="3">
    <source>
        <dbReference type="SAM" id="SignalP"/>
    </source>
</evidence>
<protein>
    <submittedName>
        <fullName evidence="5">Ribonuclease H-like domain-containing protein</fullName>
    </submittedName>
</protein>
<gene>
    <name evidence="5" type="ORF">Tco_0876535</name>
</gene>
<dbReference type="InterPro" id="IPR036875">
    <property type="entry name" value="Znf_CCHC_sf"/>
</dbReference>
<keyword evidence="6" id="KW-1185">Reference proteome</keyword>
<name>A0ABQ5BYB8_9ASTR</name>
<keyword evidence="3" id="KW-0732">Signal</keyword>
<reference evidence="5" key="2">
    <citation type="submission" date="2022-01" db="EMBL/GenBank/DDBJ databases">
        <authorList>
            <person name="Yamashiro T."/>
            <person name="Shiraishi A."/>
            <person name="Satake H."/>
            <person name="Nakayama K."/>
        </authorList>
    </citation>
    <scope>NUCLEOTIDE SEQUENCE</scope>
</reference>
<comment type="caution">
    <text evidence="5">The sequence shown here is derived from an EMBL/GenBank/DDBJ whole genome shotgun (WGS) entry which is preliminary data.</text>
</comment>
<dbReference type="InterPro" id="IPR001878">
    <property type="entry name" value="Znf_CCHC"/>
</dbReference>
<evidence type="ECO:0000259" key="4">
    <source>
        <dbReference type="PROSITE" id="PS50158"/>
    </source>
</evidence>
<evidence type="ECO:0000256" key="2">
    <source>
        <dbReference type="SAM" id="MobiDB-lite"/>
    </source>
</evidence>
<dbReference type="SUPFAM" id="SSF57756">
    <property type="entry name" value="Retrovirus zinc finger-like domains"/>
    <property type="match status" value="1"/>
</dbReference>
<dbReference type="EMBL" id="BQNB010013591">
    <property type="protein sequence ID" value="GJT17829.1"/>
    <property type="molecule type" value="Genomic_DNA"/>
</dbReference>